<dbReference type="InterPro" id="IPR027939">
    <property type="entry name" value="NMT1/THI5"/>
</dbReference>
<evidence type="ECO:0000256" key="1">
    <source>
        <dbReference type="ARBA" id="ARBA00003469"/>
    </source>
</evidence>
<dbReference type="PANTHER" id="PTHR31528">
    <property type="entry name" value="4-AMINO-5-HYDROXYMETHYL-2-METHYLPYRIMIDINE PHOSPHATE SYNTHASE THI11-RELATED"/>
    <property type="match status" value="1"/>
</dbReference>
<keyword evidence="6" id="KW-0479">Metal-binding</keyword>
<accession>A0ABY6CB06</accession>
<proteinExistence type="inferred from homology"/>
<dbReference type="Proteomes" id="UP001061862">
    <property type="component" value="Chromosome"/>
</dbReference>
<evidence type="ECO:0000256" key="4">
    <source>
        <dbReference type="ARBA" id="ARBA00011738"/>
    </source>
</evidence>
<keyword evidence="8" id="KW-0784">Thiamine biosynthesis</keyword>
<keyword evidence="12" id="KW-0732">Signal</keyword>
<evidence type="ECO:0000256" key="2">
    <source>
        <dbReference type="ARBA" id="ARBA00004948"/>
    </source>
</evidence>
<evidence type="ECO:0000256" key="11">
    <source>
        <dbReference type="ARBA" id="ARBA00048179"/>
    </source>
</evidence>
<feature type="domain" description="SsuA/THI5-like" evidence="13">
    <location>
        <begin position="54"/>
        <end position="257"/>
    </location>
</feature>
<gene>
    <name evidence="14" type="ORF">N8A98_19670</name>
</gene>
<evidence type="ECO:0000256" key="12">
    <source>
        <dbReference type="SAM" id="SignalP"/>
    </source>
</evidence>
<keyword evidence="15" id="KW-1185">Reference proteome</keyword>
<evidence type="ECO:0000313" key="14">
    <source>
        <dbReference type="EMBL" id="UXN69420.1"/>
    </source>
</evidence>
<evidence type="ECO:0000256" key="10">
    <source>
        <dbReference type="ARBA" id="ARBA00033171"/>
    </source>
</evidence>
<dbReference type="InterPro" id="IPR015168">
    <property type="entry name" value="SsuA/THI5"/>
</dbReference>
<evidence type="ECO:0000256" key="9">
    <source>
        <dbReference type="ARBA" id="ARBA00023004"/>
    </source>
</evidence>
<comment type="subunit">
    <text evidence="4">Homodimer.</text>
</comment>
<keyword evidence="9" id="KW-0408">Iron</keyword>
<dbReference type="InterPro" id="IPR006311">
    <property type="entry name" value="TAT_signal"/>
</dbReference>
<name>A0ABY6CB06_9HYPH</name>
<sequence>MSIFTMNRRRFIQSTAALAGLAATHSLIGVQAGLAQDVAKVRMQLGWLASNGILGEVAAIKKGFFAEEGVELEIVPGGPNIDGVAGVAAGQSQLGLTSSSPAIMLARSAGIPIKAFLAGYQKHPFSYFSLGKNPIRTPQDMIGKTVATQPSAVILLRALLAANGIAEDQVTIVNMGADMNQLLTGQADVVTGWNTNVEAMQILGPDAVELMLWDAGLQLYANVYFATDDQIDNHGDVLARFTRAAAKGWAYVRDNHEEGVDMLVEAYPNMQRAPELLAVEAVSNYSFGETTKADGWGTMSRALWEAQIKTYADLGQFSGTVPTLDDIVTFSVLDATVDARKAVS</sequence>
<evidence type="ECO:0000256" key="8">
    <source>
        <dbReference type="ARBA" id="ARBA00022977"/>
    </source>
</evidence>
<evidence type="ECO:0000256" key="6">
    <source>
        <dbReference type="ARBA" id="ARBA00022723"/>
    </source>
</evidence>
<protein>
    <recommendedName>
        <fullName evidence="10">Thiamine pyrimidine synthase</fullName>
    </recommendedName>
</protein>
<comment type="similarity">
    <text evidence="3">Belongs to the NMT1/THI5 family.</text>
</comment>
<evidence type="ECO:0000313" key="15">
    <source>
        <dbReference type="Proteomes" id="UP001061862"/>
    </source>
</evidence>
<reference evidence="14 15" key="1">
    <citation type="submission" date="2022-09" db="EMBL/GenBank/DDBJ databases">
        <title>Interaction between co-microsymbionts with complementary sets of symbiotic genes in legume-rhizobium systems.</title>
        <authorList>
            <person name="Safronova V."/>
            <person name="Sazanova A."/>
            <person name="Afonin A."/>
            <person name="Chirak E."/>
        </authorList>
    </citation>
    <scope>NUCLEOTIDE SEQUENCE [LARGE SCALE GENOMIC DNA]</scope>
    <source>
        <strain evidence="14 15">A18/4-1</strain>
    </source>
</reference>
<dbReference type="PROSITE" id="PS51318">
    <property type="entry name" value="TAT"/>
    <property type="match status" value="1"/>
</dbReference>
<dbReference type="PANTHER" id="PTHR31528:SF1">
    <property type="entry name" value="4-AMINO-5-HYDROXYMETHYL-2-METHYLPYRIMIDINE PHOSPHATE SYNTHASE THI11-RELATED"/>
    <property type="match status" value="1"/>
</dbReference>
<evidence type="ECO:0000259" key="13">
    <source>
        <dbReference type="Pfam" id="PF09084"/>
    </source>
</evidence>
<feature type="chain" id="PRO_5046565341" description="Thiamine pyrimidine synthase" evidence="12">
    <location>
        <begin position="20"/>
        <end position="344"/>
    </location>
</feature>
<comment type="pathway">
    <text evidence="2">Cofactor biosynthesis; thiamine diphosphate biosynthesis.</text>
</comment>
<evidence type="ECO:0000256" key="3">
    <source>
        <dbReference type="ARBA" id="ARBA00009406"/>
    </source>
</evidence>
<comment type="catalytic activity">
    <reaction evidence="11">
        <text>N(6)-(pyridoxal phosphate)-L-lysyl-[4-amino-5-hydroxymethyl-2-methylpyrimidine phosphate synthase] + L-histidyl-[4-amino-5-hydroxymethyl-2-methylpyrimidine phosphate synthase] + 2 Fe(3+) + 4 H2O = L-lysyl-[4-amino-5-hydroxymethyl-2-methylpyrimidine phosphate synthase] + (2S)-2-amino-5-hydroxy-4-oxopentanoyl-[4-amino-5-hydroxymethyl-2-methylpyrimidine phosphate synthase] + 4-amino-2-methyl-5-(phosphooxymethyl)pyrimidine + 3-oxopropanoate + 2 Fe(2+) + 2 H(+)</text>
        <dbReference type="Rhea" id="RHEA:65756"/>
        <dbReference type="Rhea" id="RHEA-COMP:16892"/>
        <dbReference type="Rhea" id="RHEA-COMP:16893"/>
        <dbReference type="Rhea" id="RHEA-COMP:16894"/>
        <dbReference type="Rhea" id="RHEA-COMP:16895"/>
        <dbReference type="ChEBI" id="CHEBI:15377"/>
        <dbReference type="ChEBI" id="CHEBI:15378"/>
        <dbReference type="ChEBI" id="CHEBI:29033"/>
        <dbReference type="ChEBI" id="CHEBI:29034"/>
        <dbReference type="ChEBI" id="CHEBI:29969"/>
        <dbReference type="ChEBI" id="CHEBI:29979"/>
        <dbReference type="ChEBI" id="CHEBI:33190"/>
        <dbReference type="ChEBI" id="CHEBI:58354"/>
        <dbReference type="ChEBI" id="CHEBI:143915"/>
        <dbReference type="ChEBI" id="CHEBI:157692"/>
    </reaction>
    <physiologicalReaction direction="left-to-right" evidence="11">
        <dbReference type="Rhea" id="RHEA:65757"/>
    </physiologicalReaction>
</comment>
<evidence type="ECO:0000256" key="5">
    <source>
        <dbReference type="ARBA" id="ARBA00022679"/>
    </source>
</evidence>
<dbReference type="Pfam" id="PF09084">
    <property type="entry name" value="NMT1"/>
    <property type="match status" value="1"/>
</dbReference>
<keyword evidence="7" id="KW-0663">Pyridoxal phosphate</keyword>
<feature type="signal peptide" evidence="12">
    <location>
        <begin position="1"/>
        <end position="19"/>
    </location>
</feature>
<dbReference type="EMBL" id="CP104965">
    <property type="protein sequence ID" value="UXN69420.1"/>
    <property type="molecule type" value="Genomic_DNA"/>
</dbReference>
<evidence type="ECO:0000256" key="7">
    <source>
        <dbReference type="ARBA" id="ARBA00022898"/>
    </source>
</evidence>
<dbReference type="SUPFAM" id="SSF53850">
    <property type="entry name" value="Periplasmic binding protein-like II"/>
    <property type="match status" value="1"/>
</dbReference>
<keyword evidence="5" id="KW-0808">Transferase</keyword>
<dbReference type="Gene3D" id="3.40.190.10">
    <property type="entry name" value="Periplasmic binding protein-like II"/>
    <property type="match status" value="2"/>
</dbReference>
<dbReference type="RefSeq" id="WP_262167868.1">
    <property type="nucleotide sequence ID" value="NZ_CP104965.1"/>
</dbReference>
<organism evidence="14 15">
    <name type="scientific">Devosia neptuniae</name>
    <dbReference type="NCBI Taxonomy" id="191302"/>
    <lineage>
        <taxon>Bacteria</taxon>
        <taxon>Pseudomonadati</taxon>
        <taxon>Pseudomonadota</taxon>
        <taxon>Alphaproteobacteria</taxon>
        <taxon>Hyphomicrobiales</taxon>
        <taxon>Devosiaceae</taxon>
        <taxon>Devosia</taxon>
    </lineage>
</organism>
<comment type="function">
    <text evidence="1">Responsible for the formation of the pyrimidine heterocycle in the thiamine biosynthesis pathway. Catalyzes the formation of hydroxymethylpyrimidine phosphate (HMP-P) from histidine and pyridoxal phosphate (PLP). The protein uses PLP and the active site histidine to form HMP-P, generating an inactive enzyme. The enzyme can only undergo a single turnover, which suggests it is a suicide enzyme.</text>
</comment>